<dbReference type="PANTHER" id="PTHR23511">
    <property type="entry name" value="SYNAPTIC VESICLE GLYCOPROTEIN 2"/>
    <property type="match status" value="1"/>
</dbReference>
<evidence type="ECO:0000313" key="8">
    <source>
        <dbReference type="EMBL" id="MCR6487796.1"/>
    </source>
</evidence>
<keyword evidence="9" id="KW-1185">Reference proteome</keyword>
<feature type="transmembrane region" description="Helical" evidence="6">
    <location>
        <begin position="376"/>
        <end position="397"/>
    </location>
</feature>
<feature type="transmembrane region" description="Helical" evidence="6">
    <location>
        <begin position="288"/>
        <end position="308"/>
    </location>
</feature>
<sequence>MAALPGTHSPEVSAPARRLRTKLKLATQIGEGIDGYILGGLGAALPAISTDLHVTDWTAGLIGASALVGIFAGGPLFGWFADRYGRRIVFLTDMLIFLVGSVLQFFVTDAWQLFAIRLLMGIAIGGEYAIGAPLLSEYAPRRNRGRLLASLEVSWYVGYMLAFAVGYALSDVDGGWRWTLGSSTVIAVVCLALRGGVPESARWLLSKGRRAEAEELIDRYDMDVDVETELADTESRNSLRALFTREHLRSTVFAGTFWAALVLPYFAIGTFSPQVLTALGLGDNALAGSLASNGFAVLGVATGCLLVERIGRRKLLIPPFWITAVALALIGFWPSAPLVVVILCFLVFSFLNAASSALTAVYPLEVFPTAIRSTGVGFATAMSRVGAAIGTFLFPIALNHLGVGPTLLIGAAVLALGGLVSQRLAPETTGLDLSHAARAAHGVPVPKE</sequence>
<dbReference type="CDD" id="cd17316">
    <property type="entry name" value="MFS_SV2_like"/>
    <property type="match status" value="1"/>
</dbReference>
<dbReference type="Proteomes" id="UP001144096">
    <property type="component" value="Unassembled WGS sequence"/>
</dbReference>
<dbReference type="InterPro" id="IPR036259">
    <property type="entry name" value="MFS_trans_sf"/>
</dbReference>
<keyword evidence="2" id="KW-0813">Transport</keyword>
<dbReference type="PANTHER" id="PTHR23511:SF34">
    <property type="entry name" value="SYNAPTIC VESICLE GLYCOPROTEIN 2"/>
    <property type="match status" value="1"/>
</dbReference>
<feature type="transmembrane region" description="Helical" evidence="6">
    <location>
        <begin position="403"/>
        <end position="421"/>
    </location>
</feature>
<protein>
    <submittedName>
        <fullName evidence="8">MFS transporter</fullName>
    </submittedName>
</protein>
<organism evidence="8 9">
    <name type="scientific">Amycolatopsis iheyensis</name>
    <dbReference type="NCBI Taxonomy" id="2945988"/>
    <lineage>
        <taxon>Bacteria</taxon>
        <taxon>Bacillati</taxon>
        <taxon>Actinomycetota</taxon>
        <taxon>Actinomycetes</taxon>
        <taxon>Pseudonocardiales</taxon>
        <taxon>Pseudonocardiaceae</taxon>
        <taxon>Amycolatopsis</taxon>
    </lineage>
</organism>
<dbReference type="Pfam" id="PF00083">
    <property type="entry name" value="Sugar_tr"/>
    <property type="match status" value="1"/>
</dbReference>
<keyword evidence="4 6" id="KW-1133">Transmembrane helix</keyword>
<dbReference type="GO" id="GO:0022857">
    <property type="term" value="F:transmembrane transporter activity"/>
    <property type="evidence" value="ECO:0007669"/>
    <property type="project" value="InterPro"/>
</dbReference>
<comment type="caution">
    <text evidence="8">The sequence shown here is derived from an EMBL/GenBank/DDBJ whole genome shotgun (WGS) entry which is preliminary data.</text>
</comment>
<comment type="subcellular location">
    <subcellularLocation>
        <location evidence="1">Cell membrane</location>
        <topology evidence="1">Multi-pass membrane protein</topology>
    </subcellularLocation>
</comment>
<evidence type="ECO:0000313" key="9">
    <source>
        <dbReference type="Proteomes" id="UP001144096"/>
    </source>
</evidence>
<keyword evidence="3 6" id="KW-0812">Transmembrane</keyword>
<dbReference type="RefSeq" id="WP_257924361.1">
    <property type="nucleotide sequence ID" value="NZ_JAMXQV010000021.1"/>
</dbReference>
<feature type="transmembrane region" description="Helical" evidence="6">
    <location>
        <begin position="175"/>
        <end position="197"/>
    </location>
</feature>
<dbReference type="InterPro" id="IPR005828">
    <property type="entry name" value="MFS_sugar_transport-like"/>
</dbReference>
<dbReference type="Gene3D" id="1.20.1250.20">
    <property type="entry name" value="MFS general substrate transporter like domains"/>
    <property type="match status" value="1"/>
</dbReference>
<dbReference type="AlphaFoldDB" id="A0A9X2SP45"/>
<evidence type="ECO:0000256" key="1">
    <source>
        <dbReference type="ARBA" id="ARBA00004651"/>
    </source>
</evidence>
<feature type="domain" description="Major facilitator superfamily (MFS) profile" evidence="7">
    <location>
        <begin position="23"/>
        <end position="429"/>
    </location>
</feature>
<dbReference type="EMBL" id="JAMXQV010000021">
    <property type="protein sequence ID" value="MCR6487796.1"/>
    <property type="molecule type" value="Genomic_DNA"/>
</dbReference>
<feature type="transmembrane region" description="Helical" evidence="6">
    <location>
        <begin position="339"/>
        <end position="364"/>
    </location>
</feature>
<evidence type="ECO:0000259" key="7">
    <source>
        <dbReference type="PROSITE" id="PS50850"/>
    </source>
</evidence>
<evidence type="ECO:0000256" key="3">
    <source>
        <dbReference type="ARBA" id="ARBA00022692"/>
    </source>
</evidence>
<name>A0A9X2SP45_9PSEU</name>
<feature type="transmembrane region" description="Helical" evidence="6">
    <location>
        <begin position="113"/>
        <end position="135"/>
    </location>
</feature>
<dbReference type="InterPro" id="IPR005829">
    <property type="entry name" value="Sugar_transporter_CS"/>
</dbReference>
<evidence type="ECO:0000256" key="5">
    <source>
        <dbReference type="ARBA" id="ARBA00023136"/>
    </source>
</evidence>
<dbReference type="SUPFAM" id="SSF103473">
    <property type="entry name" value="MFS general substrate transporter"/>
    <property type="match status" value="1"/>
</dbReference>
<proteinExistence type="predicted"/>
<feature type="transmembrane region" description="Helical" evidence="6">
    <location>
        <begin position="59"/>
        <end position="81"/>
    </location>
</feature>
<feature type="transmembrane region" description="Helical" evidence="6">
    <location>
        <begin position="147"/>
        <end position="169"/>
    </location>
</feature>
<dbReference type="PROSITE" id="PS00217">
    <property type="entry name" value="SUGAR_TRANSPORT_2"/>
    <property type="match status" value="1"/>
</dbReference>
<dbReference type="GO" id="GO:0005886">
    <property type="term" value="C:plasma membrane"/>
    <property type="evidence" value="ECO:0007669"/>
    <property type="project" value="UniProtKB-SubCell"/>
</dbReference>
<feature type="transmembrane region" description="Helical" evidence="6">
    <location>
        <begin position="88"/>
        <end position="107"/>
    </location>
</feature>
<accession>A0A9X2SP45</accession>
<feature type="transmembrane region" description="Helical" evidence="6">
    <location>
        <begin position="248"/>
        <end position="268"/>
    </location>
</feature>
<feature type="transmembrane region" description="Helical" evidence="6">
    <location>
        <begin position="315"/>
        <end position="333"/>
    </location>
</feature>
<gene>
    <name evidence="8" type="ORF">M8542_33720</name>
</gene>
<keyword evidence="5 6" id="KW-0472">Membrane</keyword>
<evidence type="ECO:0000256" key="4">
    <source>
        <dbReference type="ARBA" id="ARBA00022989"/>
    </source>
</evidence>
<evidence type="ECO:0000256" key="2">
    <source>
        <dbReference type="ARBA" id="ARBA00022448"/>
    </source>
</evidence>
<dbReference type="InterPro" id="IPR020846">
    <property type="entry name" value="MFS_dom"/>
</dbReference>
<reference evidence="8" key="1">
    <citation type="submission" date="2022-06" db="EMBL/GenBank/DDBJ databases">
        <title>Amycolatopsis iheyaensis sp. nov., a new species of the genus Amycolatopsis isolated from soil in Iheya island, Japan.</title>
        <authorList>
            <person name="Ngamcharungchit C."/>
            <person name="Kanto H."/>
            <person name="Take A."/>
            <person name="Intra B."/>
            <person name="Matsumoto A."/>
            <person name="Panbangred W."/>
            <person name="Inahashi Y."/>
        </authorList>
    </citation>
    <scope>NUCLEOTIDE SEQUENCE</scope>
    <source>
        <strain evidence="8">OK19-0408</strain>
    </source>
</reference>
<evidence type="ECO:0000256" key="6">
    <source>
        <dbReference type="SAM" id="Phobius"/>
    </source>
</evidence>
<dbReference type="PROSITE" id="PS50850">
    <property type="entry name" value="MFS"/>
    <property type="match status" value="1"/>
</dbReference>